<dbReference type="AlphaFoldDB" id="A0A061JE56"/>
<evidence type="ECO:0000313" key="3">
    <source>
        <dbReference type="EMBL" id="ESL11752.1"/>
    </source>
</evidence>
<feature type="transmembrane region" description="Helical" evidence="1">
    <location>
        <begin position="237"/>
        <end position="262"/>
    </location>
</feature>
<feature type="chain" id="PRO_5001601839" evidence="2">
    <location>
        <begin position="25"/>
        <end position="266"/>
    </location>
</feature>
<comment type="caution">
    <text evidence="3">The sequence shown here is derived from an EMBL/GenBank/DDBJ whole genome shotgun (WGS) entry which is preliminary data.</text>
</comment>
<organism evidence="3 4">
    <name type="scientific">Trypanosoma rangeli SC58</name>
    <dbReference type="NCBI Taxonomy" id="429131"/>
    <lineage>
        <taxon>Eukaryota</taxon>
        <taxon>Discoba</taxon>
        <taxon>Euglenozoa</taxon>
        <taxon>Kinetoplastea</taxon>
        <taxon>Metakinetoplastina</taxon>
        <taxon>Trypanosomatida</taxon>
        <taxon>Trypanosomatidae</taxon>
        <taxon>Trypanosoma</taxon>
        <taxon>Herpetosoma</taxon>
    </lineage>
</organism>
<evidence type="ECO:0000256" key="1">
    <source>
        <dbReference type="SAM" id="Phobius"/>
    </source>
</evidence>
<evidence type="ECO:0000313" key="4">
    <source>
        <dbReference type="Proteomes" id="UP000031737"/>
    </source>
</evidence>
<keyword evidence="1" id="KW-0472">Membrane</keyword>
<keyword evidence="4" id="KW-1185">Reference proteome</keyword>
<proteinExistence type="predicted"/>
<evidence type="ECO:0000256" key="2">
    <source>
        <dbReference type="SAM" id="SignalP"/>
    </source>
</evidence>
<dbReference type="OrthoDB" id="243631at2759"/>
<dbReference type="EMBL" id="AUPL01000490">
    <property type="protein sequence ID" value="ESL11752.1"/>
    <property type="molecule type" value="Genomic_DNA"/>
</dbReference>
<keyword evidence="2" id="KW-0732">Signal</keyword>
<dbReference type="VEuPathDB" id="TriTrypDB:TRSC58_00490"/>
<gene>
    <name evidence="3" type="ORF">TRSC58_00490</name>
</gene>
<feature type="signal peptide" evidence="2">
    <location>
        <begin position="1"/>
        <end position="24"/>
    </location>
</feature>
<name>A0A061JE56_TRYRA</name>
<dbReference type="Proteomes" id="UP000031737">
    <property type="component" value="Unassembled WGS sequence"/>
</dbReference>
<keyword evidence="1" id="KW-1133">Transmembrane helix</keyword>
<protein>
    <submittedName>
        <fullName evidence="3">Uncharacterized protein</fullName>
    </submittedName>
</protein>
<accession>A0A061JE56</accession>
<sequence length="266" mass="30651">MSVVLQCVVFLLLLACQYSGLVSGNEGATFAALRRLREAVAQHDAEEVNRVIRDQLLQRQLAFHAPSPLYWVANEKTESENLVRITHILLDHFGDSNYDYDRYHPLTRAARHHLAGVMATLLRWPSTIKEVHARYLWCEDLTSLPESVRVVITPESPRCFRDFVRVVDFEHSELAKAARQHQQGAEDAVVEEFYWSNPFLSPPPGKKPTMKHFVMNPRAFVDFVGAISYYLWGEWEVFYIIIFSVIIVTFNCATCAVLVAAWRKRR</sequence>
<reference evidence="3 4" key="1">
    <citation type="submission" date="2013-07" db="EMBL/GenBank/DDBJ databases">
        <authorList>
            <person name="Stoco P.H."/>
            <person name="Wagner G."/>
            <person name="Gerber A."/>
            <person name="Zaha A."/>
            <person name="Thompson C."/>
            <person name="Bartholomeu D.C."/>
            <person name="Luckemeyer D.D."/>
            <person name="Bahia D."/>
            <person name="Loreto E."/>
            <person name="Prestes E.B."/>
            <person name="Lima F.M."/>
            <person name="Rodrigues-Luiz G."/>
            <person name="Vallejo G.A."/>
            <person name="Filho J.F."/>
            <person name="Monteiro K.M."/>
            <person name="Tyler K.M."/>
            <person name="de Almeida L.G."/>
            <person name="Ortiz M.F."/>
            <person name="Siervo M.A."/>
            <person name="de Moraes M.H."/>
            <person name="Cunha O.L."/>
            <person name="Mendonca-Neto R."/>
            <person name="Silva R."/>
            <person name="Teixeira S.M."/>
            <person name="Murta S.M."/>
            <person name="Sincero T.C."/>
            <person name="Mendes T.A."/>
            <person name="Urmenyi T.P."/>
            <person name="Silva V.G."/>
            <person name="da Rocha W.D."/>
            <person name="Andersson B."/>
            <person name="Romanha A.J."/>
            <person name="Steindel M."/>
            <person name="de Vasconcelos A.T."/>
            <person name="Grisard E.C."/>
        </authorList>
    </citation>
    <scope>NUCLEOTIDE SEQUENCE [LARGE SCALE GENOMIC DNA]</scope>
    <source>
        <strain evidence="3 4">SC58</strain>
    </source>
</reference>
<keyword evidence="1" id="KW-0812">Transmembrane</keyword>